<name>A0ABR9W1R1_9MICO</name>
<keyword evidence="4" id="KW-0808">Transferase</keyword>
<sequence length="250" mass="25933">MFTTREGGVGKGPYESLNLARHVGDDDAVVSENRSRVAEVVGRPLVFVDQVHGAQVHVLPRAEASAHGASARDGATARDEATSGPGQPPVVTADALVTDRDDIALAIMVADCMPVLLSEAEAGVIGAAHAGRPGLLAGGLGATGAAMERLGARAERIQAAVGPSACGRCYEVPPDMAEDAARRLPSTRTRTSWGTPAIDLRAGAVEALGRAGVPADAIDRDHPCTIEDPAWFSYRRSRTTGRFAGVIRRG</sequence>
<dbReference type="EMBL" id="JADEYR010000009">
    <property type="protein sequence ID" value="MBE9404375.1"/>
    <property type="molecule type" value="Genomic_DNA"/>
</dbReference>
<evidence type="ECO:0000256" key="4">
    <source>
        <dbReference type="ARBA" id="ARBA00022679"/>
    </source>
</evidence>
<comment type="catalytic activity">
    <reaction evidence="1">
        <text>inosine + phosphate = alpha-D-ribose 1-phosphate + hypoxanthine</text>
        <dbReference type="Rhea" id="RHEA:27646"/>
        <dbReference type="ChEBI" id="CHEBI:17368"/>
        <dbReference type="ChEBI" id="CHEBI:17596"/>
        <dbReference type="ChEBI" id="CHEBI:43474"/>
        <dbReference type="ChEBI" id="CHEBI:57720"/>
        <dbReference type="EC" id="2.4.2.1"/>
    </reaction>
    <physiologicalReaction direction="left-to-right" evidence="1">
        <dbReference type="Rhea" id="RHEA:27647"/>
    </physiologicalReaction>
</comment>
<evidence type="ECO:0000256" key="5">
    <source>
        <dbReference type="ARBA" id="ARBA00022723"/>
    </source>
</evidence>
<organism evidence="13 14">
    <name type="scientific">Brachybacterium epidermidis</name>
    <dbReference type="NCBI Taxonomy" id="2781983"/>
    <lineage>
        <taxon>Bacteria</taxon>
        <taxon>Bacillati</taxon>
        <taxon>Actinomycetota</taxon>
        <taxon>Actinomycetes</taxon>
        <taxon>Micrococcales</taxon>
        <taxon>Dermabacteraceae</taxon>
        <taxon>Brachybacterium</taxon>
    </lineage>
</organism>
<evidence type="ECO:0000313" key="14">
    <source>
        <dbReference type="Proteomes" id="UP000644727"/>
    </source>
</evidence>
<dbReference type="Proteomes" id="UP000644727">
    <property type="component" value="Unassembled WGS sequence"/>
</dbReference>
<evidence type="ECO:0000256" key="3">
    <source>
        <dbReference type="ARBA" id="ARBA00007353"/>
    </source>
</evidence>
<reference evidence="13 14" key="1">
    <citation type="submission" date="2020-10" db="EMBL/GenBank/DDBJ databases">
        <title>Draft genome and description of Brachybacterium epidermidis sp nov.</title>
        <authorList>
            <person name="Boxberger M."/>
            <person name="La Scola B."/>
        </authorList>
    </citation>
    <scope>NUCLEOTIDE SEQUENCE [LARGE SCALE GENOMIC DNA]</scope>
    <source>
        <strain evidence="13 14">Marseille-Q2903</strain>
    </source>
</reference>
<gene>
    <name evidence="13" type="ORF">IOE58_09330</name>
</gene>
<protein>
    <submittedName>
        <fullName evidence="13">Laccase domain-containing protein</fullName>
    </submittedName>
</protein>
<comment type="catalytic activity">
    <reaction evidence="9">
        <text>adenosine + H2O + H(+) = inosine + NH4(+)</text>
        <dbReference type="Rhea" id="RHEA:24408"/>
        <dbReference type="ChEBI" id="CHEBI:15377"/>
        <dbReference type="ChEBI" id="CHEBI:15378"/>
        <dbReference type="ChEBI" id="CHEBI:16335"/>
        <dbReference type="ChEBI" id="CHEBI:17596"/>
        <dbReference type="ChEBI" id="CHEBI:28938"/>
        <dbReference type="EC" id="3.5.4.4"/>
    </reaction>
    <physiologicalReaction direction="left-to-right" evidence="9">
        <dbReference type="Rhea" id="RHEA:24409"/>
    </physiologicalReaction>
</comment>
<keyword evidence="7" id="KW-0862">Zinc</keyword>
<keyword evidence="14" id="KW-1185">Reference proteome</keyword>
<dbReference type="InterPro" id="IPR038371">
    <property type="entry name" value="Cu_polyphenol_OxRdtase_sf"/>
</dbReference>
<comment type="catalytic activity">
    <reaction evidence="11">
        <text>S-methyl-5'-thioadenosine + phosphate = 5-(methylsulfanyl)-alpha-D-ribose 1-phosphate + adenine</text>
        <dbReference type="Rhea" id="RHEA:11852"/>
        <dbReference type="ChEBI" id="CHEBI:16708"/>
        <dbReference type="ChEBI" id="CHEBI:17509"/>
        <dbReference type="ChEBI" id="CHEBI:43474"/>
        <dbReference type="ChEBI" id="CHEBI:58533"/>
        <dbReference type="EC" id="2.4.2.28"/>
    </reaction>
    <physiologicalReaction direction="left-to-right" evidence="11">
        <dbReference type="Rhea" id="RHEA:11853"/>
    </physiologicalReaction>
</comment>
<keyword evidence="8" id="KW-0186">Copper</keyword>
<evidence type="ECO:0000256" key="12">
    <source>
        <dbReference type="SAM" id="MobiDB-lite"/>
    </source>
</evidence>
<dbReference type="Gene3D" id="3.60.140.10">
    <property type="entry name" value="CNF1/YfiH-like putative cysteine hydrolases"/>
    <property type="match status" value="1"/>
</dbReference>
<dbReference type="PANTHER" id="PTHR30616:SF2">
    <property type="entry name" value="PURINE NUCLEOSIDE PHOSPHORYLASE LACC1"/>
    <property type="match status" value="1"/>
</dbReference>
<dbReference type="InterPro" id="IPR003730">
    <property type="entry name" value="Cu_polyphenol_OxRdtase"/>
</dbReference>
<evidence type="ECO:0000256" key="9">
    <source>
        <dbReference type="ARBA" id="ARBA00047989"/>
    </source>
</evidence>
<dbReference type="PANTHER" id="PTHR30616">
    <property type="entry name" value="UNCHARACTERIZED PROTEIN YFIH"/>
    <property type="match status" value="1"/>
</dbReference>
<dbReference type="InterPro" id="IPR011324">
    <property type="entry name" value="Cytotoxic_necrot_fac-like_cat"/>
</dbReference>
<evidence type="ECO:0000313" key="13">
    <source>
        <dbReference type="EMBL" id="MBE9404375.1"/>
    </source>
</evidence>
<comment type="caution">
    <text evidence="13">The sequence shown here is derived from an EMBL/GenBank/DDBJ whole genome shotgun (WGS) entry which is preliminary data.</text>
</comment>
<comment type="similarity">
    <text evidence="3">Belongs to the purine nucleoside phosphorylase YfiH/LACC1 family.</text>
</comment>
<evidence type="ECO:0000256" key="2">
    <source>
        <dbReference type="ARBA" id="ARBA00003215"/>
    </source>
</evidence>
<evidence type="ECO:0000256" key="1">
    <source>
        <dbReference type="ARBA" id="ARBA00000553"/>
    </source>
</evidence>
<evidence type="ECO:0000256" key="8">
    <source>
        <dbReference type="ARBA" id="ARBA00023008"/>
    </source>
</evidence>
<accession>A0ABR9W1R1</accession>
<feature type="region of interest" description="Disordered" evidence="12">
    <location>
        <begin position="62"/>
        <end position="89"/>
    </location>
</feature>
<evidence type="ECO:0000256" key="6">
    <source>
        <dbReference type="ARBA" id="ARBA00022801"/>
    </source>
</evidence>
<keyword evidence="5" id="KW-0479">Metal-binding</keyword>
<dbReference type="Pfam" id="PF02578">
    <property type="entry name" value="Cu-oxidase_4"/>
    <property type="match status" value="1"/>
</dbReference>
<keyword evidence="6" id="KW-0378">Hydrolase</keyword>
<evidence type="ECO:0000256" key="7">
    <source>
        <dbReference type="ARBA" id="ARBA00022833"/>
    </source>
</evidence>
<dbReference type="CDD" id="cd16833">
    <property type="entry name" value="YfiH"/>
    <property type="match status" value="1"/>
</dbReference>
<evidence type="ECO:0000256" key="10">
    <source>
        <dbReference type="ARBA" id="ARBA00048968"/>
    </source>
</evidence>
<comment type="function">
    <text evidence="2">Purine nucleoside enzyme that catalyzes the phosphorolysis of adenosine and inosine nucleosides, yielding D-ribose 1-phosphate and the respective free bases, adenine and hypoxanthine. Also catalyzes the phosphorolysis of S-methyl-5'-thioadenosine into adenine and S-methyl-5-thio-alpha-D-ribose 1-phosphate. Also has adenosine deaminase activity.</text>
</comment>
<proteinExistence type="inferred from homology"/>
<comment type="catalytic activity">
    <reaction evidence="10">
        <text>adenosine + phosphate = alpha-D-ribose 1-phosphate + adenine</text>
        <dbReference type="Rhea" id="RHEA:27642"/>
        <dbReference type="ChEBI" id="CHEBI:16335"/>
        <dbReference type="ChEBI" id="CHEBI:16708"/>
        <dbReference type="ChEBI" id="CHEBI:43474"/>
        <dbReference type="ChEBI" id="CHEBI:57720"/>
        <dbReference type="EC" id="2.4.2.1"/>
    </reaction>
    <physiologicalReaction direction="left-to-right" evidence="10">
        <dbReference type="Rhea" id="RHEA:27643"/>
    </physiologicalReaction>
</comment>
<dbReference type="SUPFAM" id="SSF64438">
    <property type="entry name" value="CNF1/YfiH-like putative cysteine hydrolases"/>
    <property type="match status" value="1"/>
</dbReference>
<evidence type="ECO:0000256" key="11">
    <source>
        <dbReference type="ARBA" id="ARBA00049893"/>
    </source>
</evidence>